<evidence type="ECO:0000313" key="4">
    <source>
        <dbReference type="EMBL" id="TDU32781.1"/>
    </source>
</evidence>
<proteinExistence type="predicted"/>
<dbReference type="Pfam" id="PF01968">
    <property type="entry name" value="Hydantoinase_A"/>
    <property type="match status" value="1"/>
</dbReference>
<protein>
    <submittedName>
        <fullName evidence="4">N-methylhydantoinase A/oxoprolinase/acetone carboxylase beta subunit</fullName>
    </submittedName>
</protein>
<dbReference type="Pfam" id="PF05378">
    <property type="entry name" value="Hydant_A_N"/>
    <property type="match status" value="1"/>
</dbReference>
<dbReference type="OrthoDB" id="9768323at2"/>
<gene>
    <name evidence="4" type="ORF">DFR24_2185</name>
</gene>
<dbReference type="Proteomes" id="UP000295341">
    <property type="component" value="Unassembled WGS sequence"/>
</dbReference>
<dbReference type="PANTHER" id="PTHR11365:SF23">
    <property type="entry name" value="HYPOTHETICAL 5-OXOPROLINASE (EUROFUNG)-RELATED"/>
    <property type="match status" value="1"/>
</dbReference>
<feature type="domain" description="Hydantoinase/oxoprolinase N-terminal" evidence="3">
    <location>
        <begin position="29"/>
        <end position="166"/>
    </location>
</feature>
<comment type="caution">
    <text evidence="4">The sequence shown here is derived from an EMBL/GenBank/DDBJ whole genome shotgun (WGS) entry which is preliminary data.</text>
</comment>
<dbReference type="InterPro" id="IPR008040">
    <property type="entry name" value="Hydant_A_N"/>
</dbReference>
<dbReference type="EMBL" id="SOBT01000008">
    <property type="protein sequence ID" value="TDU32781.1"/>
    <property type="molecule type" value="Genomic_DNA"/>
</dbReference>
<reference evidence="4 5" key="1">
    <citation type="submission" date="2019-03" db="EMBL/GenBank/DDBJ databases">
        <title>Genomic Encyclopedia of Type Strains, Phase IV (KMG-IV): sequencing the most valuable type-strain genomes for metagenomic binning, comparative biology and taxonomic classification.</title>
        <authorList>
            <person name="Goeker M."/>
        </authorList>
    </citation>
    <scope>NUCLEOTIDE SEQUENCE [LARGE SCALE GENOMIC DNA]</scope>
    <source>
        <strain evidence="4 5">DSM 26377</strain>
    </source>
</reference>
<keyword evidence="5" id="KW-1185">Reference proteome</keyword>
<dbReference type="PANTHER" id="PTHR11365">
    <property type="entry name" value="5-OXOPROLINASE RELATED"/>
    <property type="match status" value="1"/>
</dbReference>
<feature type="domain" description="Hydantoinase A/oxoprolinase" evidence="2">
    <location>
        <begin position="219"/>
        <end position="498"/>
    </location>
</feature>
<accession>A0A4R7PGJ2</accession>
<organism evidence="4 5">
    <name type="scientific">Panacagrimonas perspica</name>
    <dbReference type="NCBI Taxonomy" id="381431"/>
    <lineage>
        <taxon>Bacteria</taxon>
        <taxon>Pseudomonadati</taxon>
        <taxon>Pseudomonadota</taxon>
        <taxon>Gammaproteobacteria</taxon>
        <taxon>Nevskiales</taxon>
        <taxon>Nevskiaceae</taxon>
        <taxon>Panacagrimonas</taxon>
    </lineage>
</organism>
<name>A0A4R7PGJ2_9GAMM</name>
<evidence type="ECO:0000259" key="2">
    <source>
        <dbReference type="Pfam" id="PF01968"/>
    </source>
</evidence>
<feature type="region of interest" description="Disordered" evidence="1">
    <location>
        <begin position="584"/>
        <end position="603"/>
    </location>
</feature>
<dbReference type="AlphaFoldDB" id="A0A4R7PGJ2"/>
<dbReference type="InterPro" id="IPR045079">
    <property type="entry name" value="Oxoprolinase-like"/>
</dbReference>
<dbReference type="RefSeq" id="WP_133881261.1">
    <property type="nucleotide sequence ID" value="NZ_MWIN01000001.1"/>
</dbReference>
<sequence>MAATPSSGKKQTASVAATAAGRKAGGKLINIDNGGTLTDICVIEGDKVWRTKTLTTPYDLSKCFLDGLTKASRAIYGEEDVQRLILGTDHIRYSTTQGTNALVERKGQRIGLVLGGGLKAADIRKREPELFDALVGERVMNIDLTLDDEALETAAVKAVNGLSSAGANRLAIVAGGADRGPAEIRLKKLLLRKFPPHLLGAIPLLYSHEVVEDDNDARRAWTAVFNAFLHPAMERFLYRAEHKLREHRATSPLLIFRNDGHSARVAKTIAIKTYSSGPRGGMEGSRALATHYGFKRLLTMDVGGTTTDIGLVEKGVVKSDRRGKVEGVEVSFPLSDVVSVGVGGSSIIKLHEGDIHVGPESVGSAPGPACFALGGTEATITDAFLVGGLLDPATFFGGELKIDADRARNAVVEKIGKGLGLNAEDAALAMETAWVAKVADSLKRYTSITPDTVLAAFGGGGPFVVCRVAEVAGIPSIVIPGLAAVFSAFGLGFSDIAHVYEAPLAAHDNASLKVALESLMQKAKRGMFGEGFELSQCQVAKSLQIITPEGEKTLALKGDALPKDLPPKARLVLALDVSRPIPQPHLSGDFKGPRSSARSSARRRVLTRAGFQDLPLYRVEDQKAGASAAGPAVLEEAFFTCRVDAGWRFTINQAGDILIERGA</sequence>
<evidence type="ECO:0000256" key="1">
    <source>
        <dbReference type="SAM" id="MobiDB-lite"/>
    </source>
</evidence>
<evidence type="ECO:0000259" key="3">
    <source>
        <dbReference type="Pfam" id="PF05378"/>
    </source>
</evidence>
<evidence type="ECO:0000313" key="5">
    <source>
        <dbReference type="Proteomes" id="UP000295341"/>
    </source>
</evidence>
<dbReference type="InterPro" id="IPR002821">
    <property type="entry name" value="Hydantoinase_A"/>
</dbReference>
<dbReference type="GO" id="GO:0005829">
    <property type="term" value="C:cytosol"/>
    <property type="evidence" value="ECO:0007669"/>
    <property type="project" value="TreeGrafter"/>
</dbReference>
<dbReference type="GO" id="GO:0017168">
    <property type="term" value="F:5-oxoprolinase (ATP-hydrolyzing) activity"/>
    <property type="evidence" value="ECO:0007669"/>
    <property type="project" value="TreeGrafter"/>
</dbReference>
<dbReference type="GO" id="GO:0006749">
    <property type="term" value="P:glutathione metabolic process"/>
    <property type="evidence" value="ECO:0007669"/>
    <property type="project" value="TreeGrafter"/>
</dbReference>